<dbReference type="Gene3D" id="1.10.510.10">
    <property type="entry name" value="Transferase(Phosphotransferase) domain 1"/>
    <property type="match status" value="1"/>
</dbReference>
<dbReference type="AlphaFoldDB" id="A0AAW0K4W9"/>
<dbReference type="PROSITE" id="PS00108">
    <property type="entry name" value="PROTEIN_KINASE_ST"/>
    <property type="match status" value="1"/>
</dbReference>
<evidence type="ECO:0000256" key="11">
    <source>
        <dbReference type="ARBA" id="ARBA00023136"/>
    </source>
</evidence>
<evidence type="ECO:0000256" key="1">
    <source>
        <dbReference type="ARBA" id="ARBA00004162"/>
    </source>
</evidence>
<dbReference type="InterPro" id="IPR008271">
    <property type="entry name" value="Ser/Thr_kinase_AS"/>
</dbReference>
<dbReference type="EMBL" id="PKMF04000400">
    <property type="protein sequence ID" value="KAK7833760.1"/>
    <property type="molecule type" value="Genomic_DNA"/>
</dbReference>
<comment type="caution">
    <text evidence="15">The sequence shown here is derived from an EMBL/GenBank/DDBJ whole genome shotgun (WGS) entry which is preliminary data.</text>
</comment>
<dbReference type="Proteomes" id="UP000237347">
    <property type="component" value="Unassembled WGS sequence"/>
</dbReference>
<dbReference type="InterPro" id="IPR000719">
    <property type="entry name" value="Prot_kinase_dom"/>
</dbReference>
<organism evidence="15 16">
    <name type="scientific">Quercus suber</name>
    <name type="common">Cork oak</name>
    <dbReference type="NCBI Taxonomy" id="58331"/>
    <lineage>
        <taxon>Eukaryota</taxon>
        <taxon>Viridiplantae</taxon>
        <taxon>Streptophyta</taxon>
        <taxon>Embryophyta</taxon>
        <taxon>Tracheophyta</taxon>
        <taxon>Spermatophyta</taxon>
        <taxon>Magnoliopsida</taxon>
        <taxon>eudicotyledons</taxon>
        <taxon>Gunneridae</taxon>
        <taxon>Pentapetalae</taxon>
        <taxon>rosids</taxon>
        <taxon>fabids</taxon>
        <taxon>Fagales</taxon>
        <taxon>Fagaceae</taxon>
        <taxon>Quercus</taxon>
    </lineage>
</organism>
<keyword evidence="7" id="KW-0547">Nucleotide-binding</keyword>
<keyword evidence="5" id="KW-0808">Transferase</keyword>
<evidence type="ECO:0000259" key="14">
    <source>
        <dbReference type="PROSITE" id="PS50011"/>
    </source>
</evidence>
<feature type="domain" description="Protein kinase" evidence="14">
    <location>
        <begin position="1"/>
        <end position="176"/>
    </location>
</feature>
<keyword evidence="10" id="KW-1133">Transmembrane helix</keyword>
<gene>
    <name evidence="15" type="primary">PERK15_0</name>
    <name evidence="15" type="ORF">CFP56_025269</name>
</gene>
<evidence type="ECO:0000256" key="8">
    <source>
        <dbReference type="ARBA" id="ARBA00022777"/>
    </source>
</evidence>
<comment type="catalytic activity">
    <reaction evidence="12">
        <text>L-threonyl-[protein] + ATP = O-phospho-L-threonyl-[protein] + ADP + H(+)</text>
        <dbReference type="Rhea" id="RHEA:46608"/>
        <dbReference type="Rhea" id="RHEA-COMP:11060"/>
        <dbReference type="Rhea" id="RHEA-COMP:11605"/>
        <dbReference type="ChEBI" id="CHEBI:15378"/>
        <dbReference type="ChEBI" id="CHEBI:30013"/>
        <dbReference type="ChEBI" id="CHEBI:30616"/>
        <dbReference type="ChEBI" id="CHEBI:61977"/>
        <dbReference type="ChEBI" id="CHEBI:456216"/>
        <dbReference type="EC" id="2.7.11.1"/>
    </reaction>
</comment>
<keyword evidence="8" id="KW-0418">Kinase</keyword>
<dbReference type="PROSITE" id="PS50011">
    <property type="entry name" value="PROTEIN_KINASE_DOM"/>
    <property type="match status" value="1"/>
</dbReference>
<comment type="subcellular location">
    <subcellularLocation>
        <location evidence="1">Cell membrane</location>
        <topology evidence="1">Single-pass membrane protein</topology>
    </subcellularLocation>
</comment>
<evidence type="ECO:0000256" key="2">
    <source>
        <dbReference type="ARBA" id="ARBA00012513"/>
    </source>
</evidence>
<reference evidence="15 16" key="1">
    <citation type="journal article" date="2018" name="Sci. Data">
        <title>The draft genome sequence of cork oak.</title>
        <authorList>
            <person name="Ramos A.M."/>
            <person name="Usie A."/>
            <person name="Barbosa P."/>
            <person name="Barros P.M."/>
            <person name="Capote T."/>
            <person name="Chaves I."/>
            <person name="Simoes F."/>
            <person name="Abreu I."/>
            <person name="Carrasquinho I."/>
            <person name="Faro C."/>
            <person name="Guimaraes J.B."/>
            <person name="Mendonca D."/>
            <person name="Nobrega F."/>
            <person name="Rodrigues L."/>
            <person name="Saibo N.J.M."/>
            <person name="Varela M.C."/>
            <person name="Egas C."/>
            <person name="Matos J."/>
            <person name="Miguel C.M."/>
            <person name="Oliveira M.M."/>
            <person name="Ricardo C.P."/>
            <person name="Goncalves S."/>
        </authorList>
    </citation>
    <scope>NUCLEOTIDE SEQUENCE [LARGE SCALE GENOMIC DNA]</scope>
    <source>
        <strain evidence="16">cv. HL8</strain>
    </source>
</reference>
<evidence type="ECO:0000256" key="5">
    <source>
        <dbReference type="ARBA" id="ARBA00022679"/>
    </source>
</evidence>
<keyword evidence="6" id="KW-0812">Transmembrane</keyword>
<dbReference type="SUPFAM" id="SSF56112">
    <property type="entry name" value="Protein kinase-like (PK-like)"/>
    <property type="match status" value="1"/>
</dbReference>
<evidence type="ECO:0000313" key="16">
    <source>
        <dbReference type="Proteomes" id="UP000237347"/>
    </source>
</evidence>
<evidence type="ECO:0000256" key="4">
    <source>
        <dbReference type="ARBA" id="ARBA00022527"/>
    </source>
</evidence>
<keyword evidence="9" id="KW-0067">ATP-binding</keyword>
<evidence type="ECO:0000256" key="13">
    <source>
        <dbReference type="ARBA" id="ARBA00048679"/>
    </source>
</evidence>
<sequence length="176" mass="19840">MKIALGAAKGLAYLLEDCQPKIIHRDIKAANILIDDNFDAKVADFGLARFLPHADAYYTRVMGTLGYLDPIYYNDGQLTDKLDVYSFGVVLLELISGLKPIRQNPPFSMVNWAKPLLPPALKKKKFDALVDKRLEKNFDSKEMARMVSCAAKCVCLSYEERPEMSQHCKITDNKPP</sequence>
<evidence type="ECO:0000256" key="12">
    <source>
        <dbReference type="ARBA" id="ARBA00047899"/>
    </source>
</evidence>
<accession>A0AAW0K4W9</accession>
<proteinExistence type="predicted"/>
<comment type="catalytic activity">
    <reaction evidence="13">
        <text>L-seryl-[protein] + ATP = O-phospho-L-seryl-[protein] + ADP + H(+)</text>
        <dbReference type="Rhea" id="RHEA:17989"/>
        <dbReference type="Rhea" id="RHEA-COMP:9863"/>
        <dbReference type="Rhea" id="RHEA-COMP:11604"/>
        <dbReference type="ChEBI" id="CHEBI:15378"/>
        <dbReference type="ChEBI" id="CHEBI:29999"/>
        <dbReference type="ChEBI" id="CHEBI:30616"/>
        <dbReference type="ChEBI" id="CHEBI:83421"/>
        <dbReference type="ChEBI" id="CHEBI:456216"/>
        <dbReference type="EC" id="2.7.11.1"/>
    </reaction>
</comment>
<dbReference type="GO" id="GO:0005524">
    <property type="term" value="F:ATP binding"/>
    <property type="evidence" value="ECO:0007669"/>
    <property type="project" value="UniProtKB-KW"/>
</dbReference>
<evidence type="ECO:0000313" key="15">
    <source>
        <dbReference type="EMBL" id="KAK7833760.1"/>
    </source>
</evidence>
<evidence type="ECO:0000256" key="6">
    <source>
        <dbReference type="ARBA" id="ARBA00022692"/>
    </source>
</evidence>
<dbReference type="EC" id="2.7.11.1" evidence="2"/>
<dbReference type="Pfam" id="PF00069">
    <property type="entry name" value="Pkinase"/>
    <property type="match status" value="1"/>
</dbReference>
<keyword evidence="11" id="KW-0472">Membrane</keyword>
<dbReference type="InterPro" id="IPR047117">
    <property type="entry name" value="PERK1-13-like"/>
</dbReference>
<name>A0AAW0K4W9_QUESU</name>
<dbReference type="GO" id="GO:0005886">
    <property type="term" value="C:plasma membrane"/>
    <property type="evidence" value="ECO:0007669"/>
    <property type="project" value="UniProtKB-SubCell"/>
</dbReference>
<keyword evidence="3" id="KW-1003">Cell membrane</keyword>
<evidence type="ECO:0000256" key="10">
    <source>
        <dbReference type="ARBA" id="ARBA00022989"/>
    </source>
</evidence>
<evidence type="ECO:0000256" key="7">
    <source>
        <dbReference type="ARBA" id="ARBA00022741"/>
    </source>
</evidence>
<dbReference type="GO" id="GO:0004674">
    <property type="term" value="F:protein serine/threonine kinase activity"/>
    <property type="evidence" value="ECO:0007669"/>
    <property type="project" value="UniProtKB-KW"/>
</dbReference>
<evidence type="ECO:0000256" key="3">
    <source>
        <dbReference type="ARBA" id="ARBA00022475"/>
    </source>
</evidence>
<evidence type="ECO:0000256" key="9">
    <source>
        <dbReference type="ARBA" id="ARBA00022840"/>
    </source>
</evidence>
<dbReference type="PANTHER" id="PTHR47982:SF33">
    <property type="entry name" value="PROLINE-RICH RECEPTOR-LIKE PROTEIN KINASE PERK15"/>
    <property type="match status" value="1"/>
</dbReference>
<keyword evidence="4" id="KW-0723">Serine/threonine-protein kinase</keyword>
<dbReference type="SMART" id="SM00220">
    <property type="entry name" value="S_TKc"/>
    <property type="match status" value="1"/>
</dbReference>
<dbReference type="InterPro" id="IPR011009">
    <property type="entry name" value="Kinase-like_dom_sf"/>
</dbReference>
<keyword evidence="16" id="KW-1185">Reference proteome</keyword>
<protein>
    <recommendedName>
        <fullName evidence="2">non-specific serine/threonine protein kinase</fullName>
        <ecNumber evidence="2">2.7.11.1</ecNumber>
    </recommendedName>
</protein>
<dbReference type="PANTHER" id="PTHR47982">
    <property type="entry name" value="PROLINE-RICH RECEPTOR-LIKE PROTEIN KINASE PERK4"/>
    <property type="match status" value="1"/>
</dbReference>